<dbReference type="PATRIC" id="fig|1408103.3.peg.2916"/>
<keyword evidence="2" id="KW-1185">Reference proteome</keyword>
<comment type="caution">
    <text evidence="1">The sequence shown here is derived from an EMBL/GenBank/DDBJ whole genome shotgun (WGS) entry which is preliminary data.</text>
</comment>
<accession>A0A0M2SU22</accession>
<sequence length="60" mass="6828">MYLRGKVIIPGFLCIKVQSRCHKMLTIMSSENGILYCNKVKWTLKCSLVEKIKIGAVKNV</sequence>
<dbReference type="Proteomes" id="UP000034166">
    <property type="component" value="Unassembled WGS sequence"/>
</dbReference>
<reference evidence="1 2" key="1">
    <citation type="submission" date="2015-04" db="EMBL/GenBank/DDBJ databases">
        <title>Taxonomic description and genome sequence of Bacillus campisalis sp. nov., a novel member of the genus Bacillus isolated from solar saltern.</title>
        <authorList>
            <person name="Mathan Kumar R."/>
            <person name="Kaur G."/>
            <person name="Kumar A."/>
            <person name="Singh N.K."/>
            <person name="Kaur N."/>
            <person name="Kumar N."/>
            <person name="Mayilraj S."/>
        </authorList>
    </citation>
    <scope>NUCLEOTIDE SEQUENCE [LARGE SCALE GENOMIC DNA]</scope>
    <source>
        <strain evidence="1 2">SA2-6</strain>
    </source>
</reference>
<evidence type="ECO:0000313" key="2">
    <source>
        <dbReference type="Proteomes" id="UP000034166"/>
    </source>
</evidence>
<organism evidence="1 2">
    <name type="scientific">Mesobacillus campisalis</name>
    <dbReference type="NCBI Taxonomy" id="1408103"/>
    <lineage>
        <taxon>Bacteria</taxon>
        <taxon>Bacillati</taxon>
        <taxon>Bacillota</taxon>
        <taxon>Bacilli</taxon>
        <taxon>Bacillales</taxon>
        <taxon>Bacillaceae</taxon>
        <taxon>Mesobacillus</taxon>
    </lineage>
</organism>
<evidence type="ECO:0000313" key="1">
    <source>
        <dbReference type="EMBL" id="KKK37638.1"/>
    </source>
</evidence>
<gene>
    <name evidence="1" type="ORF">WQ57_12960</name>
</gene>
<protein>
    <submittedName>
        <fullName evidence="1">Uncharacterized protein</fullName>
    </submittedName>
</protein>
<proteinExistence type="predicted"/>
<name>A0A0M2SU22_9BACI</name>
<dbReference type="EMBL" id="LAYY01000013">
    <property type="protein sequence ID" value="KKK37638.1"/>
    <property type="molecule type" value="Genomic_DNA"/>
</dbReference>
<dbReference type="AlphaFoldDB" id="A0A0M2SU22"/>